<protein>
    <submittedName>
        <fullName evidence="2">Dihydrolipoamide dehydrogenase</fullName>
    </submittedName>
</protein>
<dbReference type="RefSeq" id="WP_105014618.1">
    <property type="nucleotide sequence ID" value="NZ_MSCN01000001.1"/>
</dbReference>
<feature type="chain" id="PRO_5015739403" evidence="1">
    <location>
        <begin position="20"/>
        <end position="282"/>
    </location>
</feature>
<dbReference type="Proteomes" id="UP000238882">
    <property type="component" value="Unassembled WGS sequence"/>
</dbReference>
<proteinExistence type="predicted"/>
<evidence type="ECO:0000313" key="2">
    <source>
        <dbReference type="EMBL" id="PQJ78036.1"/>
    </source>
</evidence>
<reference evidence="2 3" key="1">
    <citation type="submission" date="2016-12" db="EMBL/GenBank/DDBJ databases">
        <title>Trade-off between light-utilization and light-protection in marine flavobacteria.</title>
        <authorList>
            <person name="Kumagai Y."/>
            <person name="Yoshizawa S."/>
            <person name="Kogure K."/>
            <person name="Iwasaki W."/>
        </authorList>
    </citation>
    <scope>NUCLEOTIDE SEQUENCE [LARGE SCALE GENOMIC DNA]</scope>
    <source>
        <strain evidence="2 3">NBRC 108759</strain>
    </source>
</reference>
<organism evidence="2 3">
    <name type="scientific">Polaribacter porphyrae</name>
    <dbReference type="NCBI Taxonomy" id="1137780"/>
    <lineage>
        <taxon>Bacteria</taxon>
        <taxon>Pseudomonadati</taxon>
        <taxon>Bacteroidota</taxon>
        <taxon>Flavobacteriia</taxon>
        <taxon>Flavobacteriales</taxon>
        <taxon>Flavobacteriaceae</taxon>
    </lineage>
</organism>
<sequence>MKKIILSLFVVAIAYTTNAQIETPKPSPFQKIQQTVGLTNVTLEYSRPSMKGRKIFGGLEDYGKVWRTGANENTKITFSTDFMIDGKKLKKGTYALYTIPGEKTWDIMLYSDATNWGNPRKWDDAKVAAKVTVPVYQLPMAIETFTISFDDLTNNSAVIGLMWEKIYVGLKFETPTDAMVSKNIAKVMNGPTANDMYGAAVYYLQAGKDIKKAQTWIDKAVEMTSDKPRFWYLRQQSLIHAKAGNKKGAIAAAKKSLKYATEAKNTGYIKMNKASLKEWGAM</sequence>
<evidence type="ECO:0000256" key="1">
    <source>
        <dbReference type="SAM" id="SignalP"/>
    </source>
</evidence>
<keyword evidence="1" id="KW-0732">Signal</keyword>
<dbReference type="SUPFAM" id="SSF81901">
    <property type="entry name" value="HCP-like"/>
    <property type="match status" value="1"/>
</dbReference>
<comment type="caution">
    <text evidence="2">The sequence shown here is derived from an EMBL/GenBank/DDBJ whole genome shotgun (WGS) entry which is preliminary data.</text>
</comment>
<gene>
    <name evidence="2" type="ORF">BTO18_02000</name>
</gene>
<dbReference type="OrthoDB" id="187854at2"/>
<dbReference type="EMBL" id="MSCN01000001">
    <property type="protein sequence ID" value="PQJ78036.1"/>
    <property type="molecule type" value="Genomic_DNA"/>
</dbReference>
<evidence type="ECO:0000313" key="3">
    <source>
        <dbReference type="Proteomes" id="UP000238882"/>
    </source>
</evidence>
<dbReference type="InterPro" id="IPR021314">
    <property type="entry name" value="DUF2911"/>
</dbReference>
<accession>A0A2S7WKR6</accession>
<name>A0A2S7WKR6_9FLAO</name>
<feature type="signal peptide" evidence="1">
    <location>
        <begin position="1"/>
        <end position="19"/>
    </location>
</feature>
<dbReference type="Pfam" id="PF11138">
    <property type="entry name" value="DUF2911"/>
    <property type="match status" value="1"/>
</dbReference>
<dbReference type="AlphaFoldDB" id="A0A2S7WKR6"/>
<keyword evidence="3" id="KW-1185">Reference proteome</keyword>